<gene>
    <name evidence="1" type="ORF">DGQ38_18560</name>
</gene>
<proteinExistence type="predicted"/>
<name>A0A3D5J504_9FLAO</name>
<dbReference type="Proteomes" id="UP000264330">
    <property type="component" value="Unassembled WGS sequence"/>
</dbReference>
<dbReference type="OMA" id="MIDYYGL"/>
<accession>A0A3D5J504</accession>
<protein>
    <submittedName>
        <fullName evidence="1">DUF4276 domain-containing protein</fullName>
    </submittedName>
</protein>
<dbReference type="AlphaFoldDB" id="A0A3D5J504"/>
<evidence type="ECO:0000313" key="2">
    <source>
        <dbReference type="Proteomes" id="UP000264330"/>
    </source>
</evidence>
<dbReference type="RefSeq" id="WP_013074044.1">
    <property type="nucleotide sequence ID" value="NZ_CAJXAW010000060.1"/>
</dbReference>
<dbReference type="Pfam" id="PF14103">
    <property type="entry name" value="DUF4276"/>
    <property type="match status" value="1"/>
</dbReference>
<sequence>MKRLIIIVEGDTEEEFVNSILRPYFYSKGFYQIDCFKIKHSKGGMSKYRHLKKDILNIIYENNVVVSTLIDFYALPTDFPKFEDSKQIQNKSDRITFLENAIKKEVEESQNANFPNLIPYIQQHEFEALIFSSIKGIEELFEKSEANFKEIEKIIQAYPNPEDINDNPNTAPSKRLIQNIKGYNKVIDGVSIIEEIGLPEILNKCSRFRNWIEILEDALGE</sequence>
<organism evidence="1 2">
    <name type="scientific">Zunongwangia profunda</name>
    <dbReference type="NCBI Taxonomy" id="398743"/>
    <lineage>
        <taxon>Bacteria</taxon>
        <taxon>Pseudomonadati</taxon>
        <taxon>Bacteroidota</taxon>
        <taxon>Flavobacteriia</taxon>
        <taxon>Flavobacteriales</taxon>
        <taxon>Flavobacteriaceae</taxon>
        <taxon>Zunongwangia</taxon>
    </lineage>
</organism>
<dbReference type="EMBL" id="DPMF01000423">
    <property type="protein sequence ID" value="HCV83044.1"/>
    <property type="molecule type" value="Genomic_DNA"/>
</dbReference>
<reference evidence="1 2" key="1">
    <citation type="journal article" date="2018" name="Nat. Biotechnol.">
        <title>A standardized bacterial taxonomy based on genome phylogeny substantially revises the tree of life.</title>
        <authorList>
            <person name="Parks D.H."/>
            <person name="Chuvochina M."/>
            <person name="Waite D.W."/>
            <person name="Rinke C."/>
            <person name="Skarshewski A."/>
            <person name="Chaumeil P.A."/>
            <person name="Hugenholtz P."/>
        </authorList>
    </citation>
    <scope>NUCLEOTIDE SEQUENCE [LARGE SCALE GENOMIC DNA]</scope>
    <source>
        <strain evidence="1">UBA9359</strain>
    </source>
</reference>
<dbReference type="InterPro" id="IPR025455">
    <property type="entry name" value="DUF4276"/>
</dbReference>
<evidence type="ECO:0000313" key="1">
    <source>
        <dbReference type="EMBL" id="HCV83044.1"/>
    </source>
</evidence>
<comment type="caution">
    <text evidence="1">The sequence shown here is derived from an EMBL/GenBank/DDBJ whole genome shotgun (WGS) entry which is preliminary data.</text>
</comment>